<dbReference type="InterPro" id="IPR022440">
    <property type="entry name" value="CHP03788"/>
</dbReference>
<evidence type="ECO:0000256" key="1">
    <source>
        <dbReference type="SAM" id="Phobius"/>
    </source>
</evidence>
<dbReference type="Proteomes" id="UP000095039">
    <property type="component" value="Unassembled WGS sequence"/>
</dbReference>
<name>A0A1E5C9P4_9GAMM</name>
<keyword evidence="1" id="KW-1133">Transmembrane helix</keyword>
<keyword evidence="5" id="KW-1185">Reference proteome</keyword>
<accession>A0A1E5C9P4</accession>
<evidence type="ECO:0000313" key="5">
    <source>
        <dbReference type="Proteomes" id="UP000095039"/>
    </source>
</evidence>
<dbReference type="SMART" id="SM00327">
    <property type="entry name" value="VWA"/>
    <property type="match status" value="1"/>
</dbReference>
<feature type="domain" description="VIT" evidence="3">
    <location>
        <begin position="42"/>
        <end position="170"/>
    </location>
</feature>
<evidence type="ECO:0000259" key="2">
    <source>
        <dbReference type="PROSITE" id="PS50234"/>
    </source>
</evidence>
<dbReference type="Pfam" id="PF13768">
    <property type="entry name" value="VWA_3"/>
    <property type="match status" value="1"/>
</dbReference>
<dbReference type="SUPFAM" id="SSF53300">
    <property type="entry name" value="vWA-like"/>
    <property type="match status" value="1"/>
</dbReference>
<evidence type="ECO:0000313" key="4">
    <source>
        <dbReference type="EMBL" id="OEE62199.1"/>
    </source>
</evidence>
<gene>
    <name evidence="4" type="ORF">A1OK_01440</name>
</gene>
<feature type="transmembrane region" description="Helical" evidence="1">
    <location>
        <begin position="677"/>
        <end position="700"/>
    </location>
</feature>
<dbReference type="PROSITE" id="PS50234">
    <property type="entry name" value="VWFA"/>
    <property type="match status" value="1"/>
</dbReference>
<comment type="caution">
    <text evidence="4">The sequence shown here is derived from an EMBL/GenBank/DDBJ whole genome shotgun (WGS) entry which is preliminary data.</text>
</comment>
<feature type="domain" description="VWFA" evidence="2">
    <location>
        <begin position="353"/>
        <end position="523"/>
    </location>
</feature>
<dbReference type="SMART" id="SM00609">
    <property type="entry name" value="VIT"/>
    <property type="match status" value="1"/>
</dbReference>
<dbReference type="RefSeq" id="WP_016962154.1">
    <property type="nucleotide sequence ID" value="NZ_AJWN02000040.1"/>
</dbReference>
<protein>
    <submittedName>
        <fullName evidence="4">Marine proteobacterial sortase target protein</fullName>
    </submittedName>
</protein>
<dbReference type="PANTHER" id="PTHR45737:SF6">
    <property type="entry name" value="VON WILLEBRAND FACTOR A DOMAIN-CONTAINING PROTEIN 5A"/>
    <property type="match status" value="1"/>
</dbReference>
<organism evidence="4 5">
    <name type="scientific">Enterovibrio norvegicus FF-454</name>
    <dbReference type="NCBI Taxonomy" id="1185651"/>
    <lineage>
        <taxon>Bacteria</taxon>
        <taxon>Pseudomonadati</taxon>
        <taxon>Pseudomonadota</taxon>
        <taxon>Gammaproteobacteria</taxon>
        <taxon>Vibrionales</taxon>
        <taxon>Vibrionaceae</taxon>
        <taxon>Enterovibrio</taxon>
    </lineage>
</organism>
<dbReference type="Gene3D" id="3.40.50.410">
    <property type="entry name" value="von Willebrand factor, type A domain"/>
    <property type="match status" value="1"/>
</dbReference>
<dbReference type="PANTHER" id="PTHR45737">
    <property type="entry name" value="VON WILLEBRAND FACTOR A DOMAIN-CONTAINING PROTEIN 5A"/>
    <property type="match status" value="1"/>
</dbReference>
<dbReference type="Pfam" id="PF08487">
    <property type="entry name" value="VIT"/>
    <property type="match status" value="1"/>
</dbReference>
<sequence>MLTLTFIRTHFQGPISDWLLTALLIFLMPALAFAAEEEGGLYIQSANSESTLWTEAPQFSTDASMVINGLINRVTVRQLFSNPTEDWVNARYLFPLPQNAAVDRLRIRVGERVIEGEIQEKQKAREIFNQAAATGKKASLIEQHRSNLFSTQMANIAPNETIIVEIEYQETLHYEDGEFSLRFPTTFTQRYIPGLPLSSVSESHAHNLDETRREQASETIKPASSALADLQNGWAVATAQVTDANEISSEYRDPLIDDAIAFNLDIDLNMGLPVGLIESQTGNINVVEVTAGRYSVTLSEMAIADRDFELSWRPLAGAEPVAAMFVQHGDNENYGLLMAMPPQSKTSNPIPQNITLVLDTSGSMYGDAMDQAKESVIYALSRLDSDDYFNLIVFNDKAKRLSANALPANNDNIQNVIRGVKRLEADGGTEMVDAVTLAYDSAALDGYLNQIVFITDGAIGNEEELYRLIDQGRGDRRLFTVGIGSAPNSAFMQRAAVSGKGTFTHVSSLNEVNAVMKPLFDKLSSPIMKDIEVKWQNGKPVDAWPSPISDLYQSQPLTLAFVIPEDAETLTLSGQLNDDEWTYEISLADINAEKANGIDVLWARNQIESITLNQALNNEVKKSRITQLGLDHHIVTKHTSLVAVDKTPSRPMSETATPHQIAPHQPKNVQPLLQSGLGSTGLVILGFCMVFMSLSACLMTGRRREFSFEKGRLL</sequence>
<keyword evidence="1" id="KW-0812">Transmembrane</keyword>
<keyword evidence="1" id="KW-0472">Membrane</keyword>
<proteinExistence type="predicted"/>
<dbReference type="NCBIfam" id="TIGR03788">
    <property type="entry name" value="marine_srt_targ"/>
    <property type="match status" value="1"/>
</dbReference>
<dbReference type="InterPro" id="IPR036465">
    <property type="entry name" value="vWFA_dom_sf"/>
</dbReference>
<dbReference type="AlphaFoldDB" id="A0A1E5C9P4"/>
<dbReference type="InterPro" id="IPR013694">
    <property type="entry name" value="VIT"/>
</dbReference>
<evidence type="ECO:0000259" key="3">
    <source>
        <dbReference type="PROSITE" id="PS51468"/>
    </source>
</evidence>
<dbReference type="PROSITE" id="PS51468">
    <property type="entry name" value="VIT"/>
    <property type="match status" value="1"/>
</dbReference>
<reference evidence="4 5" key="1">
    <citation type="journal article" date="2012" name="Science">
        <title>Ecological populations of bacteria act as socially cohesive units of antibiotic production and resistance.</title>
        <authorList>
            <person name="Cordero O.X."/>
            <person name="Wildschutte H."/>
            <person name="Kirkup B."/>
            <person name="Proehl S."/>
            <person name="Ngo L."/>
            <person name="Hussain F."/>
            <person name="Le Roux F."/>
            <person name="Mincer T."/>
            <person name="Polz M.F."/>
        </authorList>
    </citation>
    <scope>NUCLEOTIDE SEQUENCE [LARGE SCALE GENOMIC DNA]</scope>
    <source>
        <strain evidence="4 5">FF-454</strain>
    </source>
</reference>
<dbReference type="EMBL" id="AJWN02000040">
    <property type="protein sequence ID" value="OEE62199.1"/>
    <property type="molecule type" value="Genomic_DNA"/>
</dbReference>
<dbReference type="InterPro" id="IPR002035">
    <property type="entry name" value="VWF_A"/>
</dbReference>